<proteinExistence type="predicted"/>
<organism evidence="9 10">
    <name type="scientific">Methanococcus maripaludis</name>
    <name type="common">Methanococcus deltae</name>
    <dbReference type="NCBI Taxonomy" id="39152"/>
    <lineage>
        <taxon>Archaea</taxon>
        <taxon>Methanobacteriati</taxon>
        <taxon>Methanobacteriota</taxon>
        <taxon>Methanomada group</taxon>
        <taxon>Methanococci</taxon>
        <taxon>Methanococcales</taxon>
        <taxon>Methanococcaceae</taxon>
        <taxon>Methanococcus</taxon>
    </lineage>
</organism>
<evidence type="ECO:0000256" key="1">
    <source>
        <dbReference type="ARBA" id="ARBA00004651"/>
    </source>
</evidence>
<comment type="subcellular location">
    <subcellularLocation>
        <location evidence="1">Cell membrane</location>
        <topology evidence="1">Multi-pass membrane protein</topology>
    </subcellularLocation>
</comment>
<keyword evidence="2" id="KW-1003">Cell membrane</keyword>
<dbReference type="Proteomes" id="UP000533207">
    <property type="component" value="Unassembled WGS sequence"/>
</dbReference>
<evidence type="ECO:0000256" key="3">
    <source>
        <dbReference type="ARBA" id="ARBA00022692"/>
    </source>
</evidence>
<dbReference type="Gene3D" id="1.20.120.1220">
    <property type="match status" value="1"/>
</dbReference>
<reference evidence="9 10" key="1">
    <citation type="submission" date="2020-07" db="EMBL/GenBank/DDBJ databases">
        <title>Genomic Encyclopedia of Type Strains, Phase IV (KMG-V): Genome sequencing to study the core and pangenomes of soil and plant-associated prokaryotes.</title>
        <authorList>
            <person name="Whitman W."/>
        </authorList>
    </citation>
    <scope>NUCLEOTIDE SEQUENCE [LARGE SCALE GENOMIC DNA]</scope>
    <source>
        <strain evidence="9 10">C8</strain>
    </source>
</reference>
<keyword evidence="9" id="KW-0282">Flagellum</keyword>
<keyword evidence="5 6" id="KW-0472">Membrane</keyword>
<keyword evidence="4 6" id="KW-1133">Transmembrane helix</keyword>
<dbReference type="PANTHER" id="PTHR36506:SF1">
    <property type="entry name" value="PREFLAGELLIN PEPTIDASE"/>
    <property type="match status" value="1"/>
</dbReference>
<dbReference type="AlphaFoldDB" id="A0A7J9PJ75"/>
<keyword evidence="9" id="KW-0969">Cilium</keyword>
<keyword evidence="3 6" id="KW-0812">Transmembrane</keyword>
<feature type="transmembrane region" description="Helical" evidence="6">
    <location>
        <begin position="27"/>
        <end position="45"/>
    </location>
</feature>
<evidence type="ECO:0000256" key="2">
    <source>
        <dbReference type="ARBA" id="ARBA00022475"/>
    </source>
</evidence>
<keyword evidence="9" id="KW-0966">Cell projection</keyword>
<protein>
    <submittedName>
        <fullName evidence="9">Preflagellin peptidase FlaK</fullName>
        <ecNumber evidence="9">3.4.23.52</ecNumber>
    </submittedName>
</protein>
<dbReference type="InterPro" id="IPR009655">
    <property type="entry name" value="Preflagellin_peptidase_C"/>
</dbReference>
<dbReference type="InterPro" id="IPR054964">
    <property type="entry name" value="Arch_preflagellin_pept"/>
</dbReference>
<evidence type="ECO:0000313" key="10">
    <source>
        <dbReference type="Proteomes" id="UP000533207"/>
    </source>
</evidence>
<comment type="caution">
    <text evidence="9">The sequence shown here is derived from an EMBL/GenBank/DDBJ whole genome shotgun (WGS) entry which is preliminary data.</text>
</comment>
<evidence type="ECO:0000256" key="5">
    <source>
        <dbReference type="ARBA" id="ARBA00023136"/>
    </source>
</evidence>
<evidence type="ECO:0000256" key="6">
    <source>
        <dbReference type="SAM" id="Phobius"/>
    </source>
</evidence>
<dbReference type="InterPro" id="IPR052218">
    <property type="entry name" value="Preflagellin_Peptidase"/>
</dbReference>
<dbReference type="GO" id="GO:0005886">
    <property type="term" value="C:plasma membrane"/>
    <property type="evidence" value="ECO:0007669"/>
    <property type="project" value="UniProtKB-SubCell"/>
</dbReference>
<dbReference type="GO" id="GO:0004190">
    <property type="term" value="F:aspartic-type endopeptidase activity"/>
    <property type="evidence" value="ECO:0007669"/>
    <property type="project" value="InterPro"/>
</dbReference>
<dbReference type="Pfam" id="PF01478">
    <property type="entry name" value="Peptidase_A24"/>
    <property type="match status" value="1"/>
</dbReference>
<dbReference type="Pfam" id="PF06847">
    <property type="entry name" value="Arc_PepC_II"/>
    <property type="match status" value="1"/>
</dbReference>
<feature type="transmembrane region" description="Helical" evidence="6">
    <location>
        <begin position="113"/>
        <end position="134"/>
    </location>
</feature>
<accession>A0A7J9PJ75</accession>
<evidence type="ECO:0000256" key="4">
    <source>
        <dbReference type="ARBA" id="ARBA00022989"/>
    </source>
</evidence>
<dbReference type="PANTHER" id="PTHR36506">
    <property type="entry name" value="PREFLAGELLIN PEPTIDASE"/>
    <property type="match status" value="1"/>
</dbReference>
<dbReference type="EMBL" id="JACDUL010000004">
    <property type="protein sequence ID" value="MBA2862834.1"/>
    <property type="molecule type" value="Genomic_DNA"/>
</dbReference>
<feature type="transmembrane region" description="Helical" evidence="6">
    <location>
        <begin position="51"/>
        <end position="71"/>
    </location>
</feature>
<dbReference type="Gene3D" id="6.10.250.3240">
    <property type="match status" value="1"/>
</dbReference>
<sequence>MIEYVIGALGLIMASVMDFRSREIEDYIWIFLAVFGVLFAIYASITFSDYSILINSISGFVICFILGYMMFLSGIGGGDGKMLIGLGALVPKFQMPIYTSLGTLLNLNYMPTFPIMVFINGIFFMVFLPFVILFRNILNGIKPKTGKEFILMFFGEKMKVNVAKEQKRLIMGQNNKINFFPASDDEDFSKYVDEEELWVTPQIPLIIPITLSYLVTPIIGDRILDLIIPF</sequence>
<dbReference type="EC" id="3.4.23.52" evidence="9"/>
<feature type="domain" description="Prepilin type IV endopeptidase peptidase" evidence="7">
    <location>
        <begin position="6"/>
        <end position="119"/>
    </location>
</feature>
<gene>
    <name evidence="9" type="ORF">HNP90_001731</name>
</gene>
<evidence type="ECO:0000313" key="9">
    <source>
        <dbReference type="EMBL" id="MBA2862834.1"/>
    </source>
</evidence>
<keyword evidence="9" id="KW-0378">Hydrolase</keyword>
<evidence type="ECO:0000259" key="7">
    <source>
        <dbReference type="Pfam" id="PF01478"/>
    </source>
</evidence>
<feature type="domain" description="Preflagellin peptidase C-terminal" evidence="8">
    <location>
        <begin position="185"/>
        <end position="221"/>
    </location>
</feature>
<dbReference type="InterPro" id="IPR000045">
    <property type="entry name" value="Prepilin_IV_endopep_pep"/>
</dbReference>
<dbReference type="NCBIfam" id="NF040695">
    <property type="entry name" value="FlaK_Arch"/>
    <property type="match status" value="1"/>
</dbReference>
<name>A0A7J9PJ75_METMI</name>
<dbReference type="RefSeq" id="WP_012068096.1">
    <property type="nucleotide sequence ID" value="NZ_JACDUL010000004.1"/>
</dbReference>
<evidence type="ECO:0000259" key="8">
    <source>
        <dbReference type="Pfam" id="PF06847"/>
    </source>
</evidence>